<dbReference type="EMBL" id="PDET01000029">
    <property type="protein sequence ID" value="PRD12622.1"/>
    <property type="molecule type" value="Genomic_DNA"/>
</dbReference>
<dbReference type="CDD" id="cd00093">
    <property type="entry name" value="HTH_XRE"/>
    <property type="match status" value="1"/>
</dbReference>
<dbReference type="GO" id="GO:0003677">
    <property type="term" value="F:DNA binding"/>
    <property type="evidence" value="ECO:0007669"/>
    <property type="project" value="InterPro"/>
</dbReference>
<dbReference type="PROSITE" id="PS50943">
    <property type="entry name" value="HTH_CROC1"/>
    <property type="match status" value="1"/>
</dbReference>
<proteinExistence type="predicted"/>
<evidence type="ECO:0000313" key="2">
    <source>
        <dbReference type="EMBL" id="PRD12622.1"/>
    </source>
</evidence>
<sequence length="118" mass="13078">MGVCRKMQLGDRLRQERERLGFTQTEMAKIGGVAFRTYCDYEAGKTEPKSSLLEALHMAGADVLFIVTGLKSPTQNISTEEQILVENYRSMDDAARLNMQAVGNAFASAKVTKKIDSK</sequence>
<dbReference type="OrthoDB" id="3196789at2"/>
<comment type="caution">
    <text evidence="2">The sequence shown here is derived from an EMBL/GenBank/DDBJ whole genome shotgun (WGS) entry which is preliminary data.</text>
</comment>
<keyword evidence="3" id="KW-1185">Reference proteome</keyword>
<accession>A0A2S9I4A1</accession>
<organism evidence="2 3">
    <name type="scientific">Pantoea coffeiphila</name>
    <dbReference type="NCBI Taxonomy" id="1465635"/>
    <lineage>
        <taxon>Bacteria</taxon>
        <taxon>Pseudomonadati</taxon>
        <taxon>Pseudomonadota</taxon>
        <taxon>Gammaproteobacteria</taxon>
        <taxon>Enterobacterales</taxon>
        <taxon>Erwiniaceae</taxon>
        <taxon>Pantoea</taxon>
    </lineage>
</organism>
<feature type="domain" description="HTH cro/C1-type" evidence="1">
    <location>
        <begin position="13"/>
        <end position="56"/>
    </location>
</feature>
<reference evidence="2 3" key="1">
    <citation type="submission" date="2017-10" db="EMBL/GenBank/DDBJ databases">
        <title>Draft genome of two endophytic bacteria isolated from 'guarana' Paullinia cupana (Mart.) Ducke.</title>
        <authorList>
            <person name="Siqueira K.A."/>
            <person name="Liotti R.G."/>
            <person name="Mendes T.A."/>
            <person name="Soares M.A."/>
        </authorList>
    </citation>
    <scope>NUCLEOTIDE SEQUENCE [LARGE SCALE GENOMIC DNA]</scope>
    <source>
        <strain evidence="2 3">342</strain>
    </source>
</reference>
<evidence type="ECO:0000259" key="1">
    <source>
        <dbReference type="PROSITE" id="PS50943"/>
    </source>
</evidence>
<name>A0A2S9I4A1_9GAMM</name>
<dbReference type="AlphaFoldDB" id="A0A2S9I4A1"/>
<evidence type="ECO:0000313" key="3">
    <source>
        <dbReference type="Proteomes" id="UP000239181"/>
    </source>
</evidence>
<protein>
    <submittedName>
        <fullName evidence="2">Transcriptional regulator</fullName>
    </submittedName>
</protein>
<dbReference type="Gene3D" id="1.10.260.40">
    <property type="entry name" value="lambda repressor-like DNA-binding domains"/>
    <property type="match status" value="1"/>
</dbReference>
<dbReference type="InterPro" id="IPR010982">
    <property type="entry name" value="Lambda_DNA-bd_dom_sf"/>
</dbReference>
<dbReference type="InterPro" id="IPR001387">
    <property type="entry name" value="Cro/C1-type_HTH"/>
</dbReference>
<dbReference type="Pfam" id="PF01381">
    <property type="entry name" value="HTH_3"/>
    <property type="match status" value="1"/>
</dbReference>
<dbReference type="SUPFAM" id="SSF47413">
    <property type="entry name" value="lambda repressor-like DNA-binding domains"/>
    <property type="match status" value="1"/>
</dbReference>
<gene>
    <name evidence="2" type="ORF">CQW29_25660</name>
</gene>
<dbReference type="Proteomes" id="UP000239181">
    <property type="component" value="Unassembled WGS sequence"/>
</dbReference>
<dbReference type="SMART" id="SM00530">
    <property type="entry name" value="HTH_XRE"/>
    <property type="match status" value="1"/>
</dbReference>